<accession>A0ABT4Z7U1</accession>
<keyword evidence="3" id="KW-1185">Reference proteome</keyword>
<dbReference type="EMBL" id="JAQLUK010000073">
    <property type="protein sequence ID" value="MDB2294246.1"/>
    <property type="molecule type" value="Genomic_DNA"/>
</dbReference>
<protein>
    <recommendedName>
        <fullName evidence="4">CopG family transcriptional regulator</fullName>
    </recommendedName>
</protein>
<sequence length="147" mass="16941">MSWRTSSRPARWSVKSEDDPFADLGETLEDEPDDESQDTDGVSESETTEETSARDSVEPRDPMTDTAFSYEAAKQRPFYAREATIEDFDSWLKYELERELNQQGYQNIVVREMTDALLRTVVEEDLVDEVAERFEQARESASPEPTE</sequence>
<feature type="compositionally biased region" description="Basic and acidic residues" evidence="1">
    <location>
        <begin position="51"/>
        <end position="63"/>
    </location>
</feature>
<evidence type="ECO:0000313" key="2">
    <source>
        <dbReference type="EMBL" id="MDB2294246.1"/>
    </source>
</evidence>
<feature type="compositionally biased region" description="Acidic residues" evidence="1">
    <location>
        <begin position="26"/>
        <end position="49"/>
    </location>
</feature>
<proteinExistence type="predicted"/>
<dbReference type="RefSeq" id="WP_271970662.1">
    <property type="nucleotide sequence ID" value="NZ_JAQLUK010000073.1"/>
</dbReference>
<comment type="caution">
    <text evidence="2">The sequence shown here is derived from an EMBL/GenBank/DDBJ whole genome shotgun (WGS) entry which is preliminary data.</text>
</comment>
<dbReference type="Proteomes" id="UP001210528">
    <property type="component" value="Unassembled WGS sequence"/>
</dbReference>
<feature type="region of interest" description="Disordered" evidence="1">
    <location>
        <begin position="1"/>
        <end position="67"/>
    </location>
</feature>
<dbReference type="InterPro" id="IPR058276">
    <property type="entry name" value="DUF7970"/>
</dbReference>
<evidence type="ECO:0000313" key="3">
    <source>
        <dbReference type="Proteomes" id="UP001210528"/>
    </source>
</evidence>
<gene>
    <name evidence="2" type="ORF">PM085_18710</name>
</gene>
<evidence type="ECO:0000256" key="1">
    <source>
        <dbReference type="SAM" id="MobiDB-lite"/>
    </source>
</evidence>
<reference evidence="2 3" key="1">
    <citation type="submission" date="2023-01" db="EMBL/GenBank/DDBJ databases">
        <title>Halorubrum ezzemoulense from Santa Pola, Spain.</title>
        <authorList>
            <person name="Feng Y."/>
            <person name="Louyakis A.S."/>
            <person name="Gogarten J.P."/>
        </authorList>
    </citation>
    <scope>NUCLEOTIDE SEQUENCE [LARGE SCALE GENOMIC DNA]</scope>
    <source>
        <strain evidence="2 3">AMM015</strain>
    </source>
</reference>
<name>A0ABT4Z7U1_HALEZ</name>
<dbReference type="Pfam" id="PF25925">
    <property type="entry name" value="DUF7970"/>
    <property type="match status" value="1"/>
</dbReference>
<organism evidence="2 3">
    <name type="scientific">Halorubrum ezzemoulense</name>
    <name type="common">Halorubrum chaoviator</name>
    <dbReference type="NCBI Taxonomy" id="337243"/>
    <lineage>
        <taxon>Archaea</taxon>
        <taxon>Methanobacteriati</taxon>
        <taxon>Methanobacteriota</taxon>
        <taxon>Stenosarchaea group</taxon>
        <taxon>Halobacteria</taxon>
        <taxon>Halobacteriales</taxon>
        <taxon>Haloferacaceae</taxon>
        <taxon>Halorubrum</taxon>
    </lineage>
</organism>
<evidence type="ECO:0008006" key="4">
    <source>
        <dbReference type="Google" id="ProtNLM"/>
    </source>
</evidence>